<dbReference type="AlphaFoldDB" id="A0A9D1NLB7"/>
<proteinExistence type="predicted"/>
<dbReference type="InterPro" id="IPR003395">
    <property type="entry name" value="RecF/RecN/SMC_N"/>
</dbReference>
<dbReference type="GO" id="GO:0003677">
    <property type="term" value="F:DNA binding"/>
    <property type="evidence" value="ECO:0007669"/>
    <property type="project" value="UniProtKB-KW"/>
</dbReference>
<dbReference type="InterPro" id="IPR010935">
    <property type="entry name" value="SMC_hinge"/>
</dbReference>
<reference evidence="11" key="1">
    <citation type="submission" date="2020-10" db="EMBL/GenBank/DDBJ databases">
        <authorList>
            <person name="Gilroy R."/>
        </authorList>
    </citation>
    <scope>NUCLEOTIDE SEQUENCE</scope>
    <source>
        <strain evidence="11">35461</strain>
    </source>
</reference>
<dbReference type="InterPro" id="IPR024704">
    <property type="entry name" value="SMC"/>
</dbReference>
<keyword evidence="5" id="KW-0226">DNA condensation</keyword>
<dbReference type="GO" id="GO:0005737">
    <property type="term" value="C:cytoplasm"/>
    <property type="evidence" value="ECO:0007669"/>
    <property type="project" value="TreeGrafter"/>
</dbReference>
<dbReference type="InterPro" id="IPR050308">
    <property type="entry name" value="MukB/SMC"/>
</dbReference>
<evidence type="ECO:0000259" key="10">
    <source>
        <dbReference type="Pfam" id="PF06470"/>
    </source>
</evidence>
<reference evidence="11" key="2">
    <citation type="journal article" date="2021" name="PeerJ">
        <title>Extensive microbial diversity within the chicken gut microbiome revealed by metagenomics and culture.</title>
        <authorList>
            <person name="Gilroy R."/>
            <person name="Ravi A."/>
            <person name="Getino M."/>
            <person name="Pursley I."/>
            <person name="Horton D.L."/>
            <person name="Alikhan N.F."/>
            <person name="Baker D."/>
            <person name="Gharbi K."/>
            <person name="Hall N."/>
            <person name="Watson M."/>
            <person name="Adriaenssens E.M."/>
            <person name="Foster-Nyarko E."/>
            <person name="Jarju S."/>
            <person name="Secka A."/>
            <person name="Antonio M."/>
            <person name="Oren A."/>
            <person name="Chaudhuri R.R."/>
            <person name="La Ragione R."/>
            <person name="Hildebrand F."/>
            <person name="Pallen M.J."/>
        </authorList>
    </citation>
    <scope>NUCLEOTIDE SEQUENCE</scope>
    <source>
        <strain evidence="11">35461</strain>
    </source>
</reference>
<evidence type="ECO:0000259" key="9">
    <source>
        <dbReference type="Pfam" id="PF02463"/>
    </source>
</evidence>
<evidence type="ECO:0000256" key="1">
    <source>
        <dbReference type="ARBA" id="ARBA00022490"/>
    </source>
</evidence>
<dbReference type="EMBL" id="DVOR01000038">
    <property type="protein sequence ID" value="HIV08717.1"/>
    <property type="molecule type" value="Genomic_DNA"/>
</dbReference>
<evidence type="ECO:0000256" key="5">
    <source>
        <dbReference type="ARBA" id="ARBA00023067"/>
    </source>
</evidence>
<comment type="caution">
    <text evidence="11">The sequence shown here is derived from an EMBL/GenBank/DDBJ whole genome shotgun (WGS) entry which is preliminary data.</text>
</comment>
<dbReference type="NCBIfam" id="TIGR02168">
    <property type="entry name" value="SMC_prok_B"/>
    <property type="match status" value="1"/>
</dbReference>
<feature type="compositionally biased region" description="Basic and acidic residues" evidence="8">
    <location>
        <begin position="484"/>
        <end position="508"/>
    </location>
</feature>
<dbReference type="InterPro" id="IPR011890">
    <property type="entry name" value="SMC_prok"/>
</dbReference>
<dbReference type="SUPFAM" id="SSF57997">
    <property type="entry name" value="Tropomyosin"/>
    <property type="match status" value="1"/>
</dbReference>
<evidence type="ECO:0000313" key="11">
    <source>
        <dbReference type="EMBL" id="HIV08717.1"/>
    </source>
</evidence>
<feature type="coiled-coil region" evidence="7">
    <location>
        <begin position="654"/>
        <end position="765"/>
    </location>
</feature>
<evidence type="ECO:0000313" key="12">
    <source>
        <dbReference type="Proteomes" id="UP000886845"/>
    </source>
</evidence>
<feature type="coiled-coil region" evidence="7">
    <location>
        <begin position="801"/>
        <end position="912"/>
    </location>
</feature>
<feature type="region of interest" description="Disordered" evidence="8">
    <location>
        <begin position="470"/>
        <end position="508"/>
    </location>
</feature>
<keyword evidence="3" id="KW-0067">ATP-binding</keyword>
<evidence type="ECO:0000256" key="6">
    <source>
        <dbReference type="ARBA" id="ARBA00023125"/>
    </source>
</evidence>
<dbReference type="PANTHER" id="PTHR42963:SF1">
    <property type="entry name" value="DUF4476 DOMAIN-CONTAINING PROTEIN"/>
    <property type="match status" value="1"/>
</dbReference>
<dbReference type="GO" id="GO:0005694">
    <property type="term" value="C:chromosome"/>
    <property type="evidence" value="ECO:0007669"/>
    <property type="project" value="InterPro"/>
</dbReference>
<gene>
    <name evidence="11" type="primary">smc</name>
    <name evidence="11" type="ORF">IAC79_01200</name>
</gene>
<dbReference type="PIRSF" id="PIRSF005719">
    <property type="entry name" value="SMC"/>
    <property type="match status" value="1"/>
</dbReference>
<dbReference type="Gene3D" id="3.40.50.300">
    <property type="entry name" value="P-loop containing nucleotide triphosphate hydrolases"/>
    <property type="match status" value="1"/>
</dbReference>
<dbReference type="SUPFAM" id="SSF52540">
    <property type="entry name" value="P-loop containing nucleoside triphosphate hydrolases"/>
    <property type="match status" value="1"/>
</dbReference>
<keyword evidence="6" id="KW-0238">DNA-binding</keyword>
<dbReference type="GO" id="GO:0005524">
    <property type="term" value="F:ATP binding"/>
    <property type="evidence" value="ECO:0007669"/>
    <property type="project" value="UniProtKB-KW"/>
</dbReference>
<keyword evidence="2" id="KW-0547">Nucleotide-binding</keyword>
<dbReference type="Pfam" id="PF02463">
    <property type="entry name" value="SMC_N"/>
    <property type="match status" value="1"/>
</dbReference>
<accession>A0A9D1NLB7</accession>
<evidence type="ECO:0000256" key="4">
    <source>
        <dbReference type="ARBA" id="ARBA00023054"/>
    </source>
</evidence>
<dbReference type="GO" id="GO:0016887">
    <property type="term" value="F:ATP hydrolysis activity"/>
    <property type="evidence" value="ECO:0007669"/>
    <property type="project" value="InterPro"/>
</dbReference>
<feature type="region of interest" description="Disordered" evidence="8">
    <location>
        <begin position="331"/>
        <end position="352"/>
    </location>
</feature>
<sequence>MYLKALEIQGFKSFADRTRLTFEPGMIAIVGPNGCGKSNVSDAIRWVLGEQRPSALRCAKMQDVIFNGTDARKPLGMAEVTLVFADCEQALGTEYDEVSIARRAYRDGANAYFLNKTPCRLKDIQRLFMGTGVGTTSYSVLAQGQIDAILSSRPEDRRAVFEEAAGVTKFRADRREALRKIEQTEENLTRLSDILRELRRQANQLQRQAEKAEQARALRTELRGLDLALAKRQAAALEEAIAAQGLRLAEAANKILSIQAEAEAGERAIASANARIQAGEDAIAKLSEEAAASAARHSRAQEIIQTNLARIAEYRAWAEGQAHELEAARRRLEEGEREQGQEPDPEDFEDERETLQNLLDDAQDAFDARKAALDAARAELQEARDALADCDRRQLAWQQALAKADAGREARLLKRERLAAEAAEAERLRDERTAARDAAQAEAEANRQTADEAREDVIALDEDRSFAADDVAQAQARQAKRRQERAAIEARRDLLSRPAPGERPDAGRRLMDPANPFGLAPGDLLGPLAEAVDPPPGLRRAVEAVLAPWAHAWVMRTPEAARRALDVAAERWPEESLQVLVAQEGAAPAGSLAAQVPAKPGFEGLVARLLGGWTVGDAATGACVSPDGTLYYKEGGGLRAVGDGADPLARRLACEELDAQAEALLREEQAEEHAIAEAQARMDALGTRLRETQRTLEKAQRAANQAEGVLTAAARDADAAEARRAELAARLAEAEADLGREDAGCEEARQGLAGLAEERERLTEAAGAATARMPALEGEVDAASTRLSEARFRMAGFVQRREHALAQRRDREARLKELRETIAQREASGASCQANIEKLEGDNARIVASLDGMEQETLALQAKIEQARADRLELNALRERLEAASAGARRTLQEAQEAKTQAEVAMAEGRTRHQALMERLQRDYGVQPGTLKDEPCAAWPEGEAPEDAALEARLGELRAALERIGPVNLLAIDEYKQLEERHA</sequence>
<feature type="region of interest" description="Disordered" evidence="8">
    <location>
        <begin position="424"/>
        <end position="452"/>
    </location>
</feature>
<protein>
    <submittedName>
        <fullName evidence="11">Chromosome segregation protein SMC</fullName>
    </submittedName>
</protein>
<organism evidence="11 12">
    <name type="scientific">Candidatus Spyradenecus faecavium</name>
    <dbReference type="NCBI Taxonomy" id="2840947"/>
    <lineage>
        <taxon>Bacteria</taxon>
        <taxon>Pseudomonadati</taxon>
        <taxon>Lentisphaerota</taxon>
        <taxon>Lentisphaeria</taxon>
        <taxon>Lentisphaerales</taxon>
        <taxon>Lentisphaeraceae</taxon>
        <taxon>Lentisphaeraceae incertae sedis</taxon>
        <taxon>Candidatus Spyradenecus</taxon>
    </lineage>
</organism>
<name>A0A9D1NLB7_9BACT</name>
<dbReference type="Gene3D" id="1.10.287.1490">
    <property type="match status" value="1"/>
</dbReference>
<dbReference type="Pfam" id="PF06470">
    <property type="entry name" value="SMC_hinge"/>
    <property type="match status" value="1"/>
</dbReference>
<dbReference type="InterPro" id="IPR036277">
    <property type="entry name" value="SMC_hinge_sf"/>
</dbReference>
<dbReference type="Proteomes" id="UP000886845">
    <property type="component" value="Unassembled WGS sequence"/>
</dbReference>
<evidence type="ECO:0000256" key="3">
    <source>
        <dbReference type="ARBA" id="ARBA00022840"/>
    </source>
</evidence>
<feature type="domain" description="SMC hinge" evidence="10">
    <location>
        <begin position="524"/>
        <end position="615"/>
    </location>
</feature>
<keyword evidence="4 7" id="KW-0175">Coiled coil</keyword>
<dbReference type="GO" id="GO:0007062">
    <property type="term" value="P:sister chromatid cohesion"/>
    <property type="evidence" value="ECO:0007669"/>
    <property type="project" value="InterPro"/>
</dbReference>
<feature type="coiled-coil region" evidence="7">
    <location>
        <begin position="167"/>
        <end position="222"/>
    </location>
</feature>
<feature type="domain" description="RecF/RecN/SMC N-terminal" evidence="9">
    <location>
        <begin position="2"/>
        <end position="134"/>
    </location>
</feature>
<dbReference type="GO" id="GO:0030261">
    <property type="term" value="P:chromosome condensation"/>
    <property type="evidence" value="ECO:0007669"/>
    <property type="project" value="UniProtKB-KW"/>
</dbReference>
<feature type="compositionally biased region" description="Acidic residues" evidence="8">
    <location>
        <begin position="341"/>
        <end position="352"/>
    </location>
</feature>
<dbReference type="SUPFAM" id="SSF75553">
    <property type="entry name" value="Smc hinge domain"/>
    <property type="match status" value="1"/>
</dbReference>
<feature type="compositionally biased region" description="Basic and acidic residues" evidence="8">
    <location>
        <begin position="331"/>
        <end position="340"/>
    </location>
</feature>
<keyword evidence="1" id="KW-0963">Cytoplasm</keyword>
<evidence type="ECO:0000256" key="7">
    <source>
        <dbReference type="SAM" id="Coils"/>
    </source>
</evidence>
<evidence type="ECO:0000256" key="2">
    <source>
        <dbReference type="ARBA" id="ARBA00022741"/>
    </source>
</evidence>
<feature type="non-terminal residue" evidence="11">
    <location>
        <position position="983"/>
    </location>
</feature>
<dbReference type="InterPro" id="IPR027417">
    <property type="entry name" value="P-loop_NTPase"/>
</dbReference>
<evidence type="ECO:0000256" key="8">
    <source>
        <dbReference type="SAM" id="MobiDB-lite"/>
    </source>
</evidence>
<dbReference type="PANTHER" id="PTHR42963">
    <property type="entry name" value="CHROMOSOME PARTITION PROTEIN MUKB"/>
    <property type="match status" value="1"/>
</dbReference>
<feature type="compositionally biased region" description="Basic and acidic residues" evidence="8">
    <location>
        <begin position="424"/>
        <end position="435"/>
    </location>
</feature>